<dbReference type="NCBIfam" id="TIGR02720">
    <property type="entry name" value="pyruv_oxi_spxB"/>
    <property type="match status" value="1"/>
</dbReference>
<dbReference type="Gene3D" id="3.40.50.1220">
    <property type="entry name" value="TPP-binding domain"/>
    <property type="match status" value="1"/>
</dbReference>
<dbReference type="InterPro" id="IPR011766">
    <property type="entry name" value="TPP_enzyme_TPP-bd"/>
</dbReference>
<dbReference type="InterPro" id="IPR047211">
    <property type="entry name" value="POXB-like"/>
</dbReference>
<gene>
    <name evidence="7" type="primary">spxB</name>
    <name evidence="7" type="ORF">GB996_04900</name>
</gene>
<dbReference type="EMBL" id="WFKQ01000003">
    <property type="protein sequence ID" value="MUG32130.1"/>
    <property type="molecule type" value="Genomic_DNA"/>
</dbReference>
<dbReference type="RefSeq" id="WP_155587019.1">
    <property type="nucleotide sequence ID" value="NZ_WFKQ01000003.1"/>
</dbReference>
<organism evidence="7 8">
    <name type="scientific">Psychrobacter sanguinis</name>
    <dbReference type="NCBI Taxonomy" id="861445"/>
    <lineage>
        <taxon>Bacteria</taxon>
        <taxon>Pseudomonadati</taxon>
        <taxon>Pseudomonadota</taxon>
        <taxon>Gammaproteobacteria</taxon>
        <taxon>Moraxellales</taxon>
        <taxon>Moraxellaceae</taxon>
        <taxon>Psychrobacter</taxon>
    </lineage>
</organism>
<dbReference type="InterPro" id="IPR047212">
    <property type="entry name" value="TPP_POXB-like"/>
</dbReference>
<dbReference type="Pfam" id="PF00205">
    <property type="entry name" value="TPP_enzyme_M"/>
    <property type="match status" value="1"/>
</dbReference>
<dbReference type="InterPro" id="IPR012001">
    <property type="entry name" value="Thiamin_PyroP_enz_TPP-bd_dom"/>
</dbReference>
<dbReference type="GO" id="GO:0030976">
    <property type="term" value="F:thiamine pyrophosphate binding"/>
    <property type="evidence" value="ECO:0007669"/>
    <property type="project" value="InterPro"/>
</dbReference>
<evidence type="ECO:0000313" key="7">
    <source>
        <dbReference type="EMBL" id="MUG32130.1"/>
    </source>
</evidence>
<dbReference type="CDD" id="cd02014">
    <property type="entry name" value="TPP_POX"/>
    <property type="match status" value="1"/>
</dbReference>
<evidence type="ECO:0000256" key="2">
    <source>
        <dbReference type="ARBA" id="ARBA00023052"/>
    </source>
</evidence>
<proteinExistence type="inferred from homology"/>
<dbReference type="Gene3D" id="3.40.50.970">
    <property type="match status" value="2"/>
</dbReference>
<dbReference type="PANTHER" id="PTHR42981:SF2">
    <property type="entry name" value="PYRUVATE DEHYDROGENASE [UBIQUINONE]"/>
    <property type="match status" value="1"/>
</dbReference>
<keyword evidence="7" id="KW-0560">Oxidoreductase</keyword>
<feature type="domain" description="Thiamine pyrophosphate enzyme N-terminal TPP-binding" evidence="6">
    <location>
        <begin position="7"/>
        <end position="117"/>
    </location>
</feature>
<dbReference type="GO" id="GO:0000287">
    <property type="term" value="F:magnesium ion binding"/>
    <property type="evidence" value="ECO:0007669"/>
    <property type="project" value="InterPro"/>
</dbReference>
<reference evidence="7 8" key="1">
    <citation type="journal article" date="2019" name="PLoS ONE">
        <title>Pup mortality in New Zealand sea lions (Phocarctos hookeri) at Enderby Island, Auckland Islands, 2013-18.</title>
        <authorList>
            <person name="Michael S.A."/>
            <person name="Hayman D.T.S."/>
            <person name="Gray R."/>
            <person name="Zhang J."/>
            <person name="Rogers L."/>
            <person name="Roe W.D."/>
        </authorList>
    </citation>
    <scope>NUCLEOTIDE SEQUENCE [LARGE SCALE GENOMIC DNA]</scope>
    <source>
        <strain evidence="7 8">SM868</strain>
    </source>
</reference>
<keyword evidence="7" id="KW-0670">Pyruvate</keyword>
<dbReference type="GO" id="GO:0047112">
    <property type="term" value="F:pyruvate oxidase activity"/>
    <property type="evidence" value="ECO:0007669"/>
    <property type="project" value="UniProtKB-EC"/>
</dbReference>
<dbReference type="Proteomes" id="UP000442109">
    <property type="component" value="Unassembled WGS sequence"/>
</dbReference>
<evidence type="ECO:0000259" key="6">
    <source>
        <dbReference type="Pfam" id="PF02776"/>
    </source>
</evidence>
<dbReference type="SUPFAM" id="SSF52467">
    <property type="entry name" value="DHS-like NAD/FAD-binding domain"/>
    <property type="match status" value="1"/>
</dbReference>
<feature type="domain" description="Thiamine pyrophosphate enzyme central" evidence="4">
    <location>
        <begin position="195"/>
        <end position="322"/>
    </location>
</feature>
<dbReference type="SUPFAM" id="SSF52518">
    <property type="entry name" value="Thiamin diphosphate-binding fold (THDP-binding)"/>
    <property type="match status" value="2"/>
</dbReference>
<dbReference type="PROSITE" id="PS00187">
    <property type="entry name" value="TPP_ENZYMES"/>
    <property type="match status" value="1"/>
</dbReference>
<dbReference type="InterPro" id="IPR029035">
    <property type="entry name" value="DHS-like_NAD/FAD-binding_dom"/>
</dbReference>
<comment type="similarity">
    <text evidence="1 3">Belongs to the TPP enzyme family.</text>
</comment>
<evidence type="ECO:0000259" key="5">
    <source>
        <dbReference type="Pfam" id="PF02775"/>
    </source>
</evidence>
<accession>A0A844M0C6</accession>
<keyword evidence="8" id="KW-1185">Reference proteome</keyword>
<sequence>MNKILSADAMMKVLNDWGVKRVYGLPGGSLDSTMNAIYNWRDKIKYIGVRHEEVGGLAAVAEAKWTGKIAVMLGSAGPGAAHLLNPLHDAALDHIPVLAIVGQVPSDKMNTDYFQEMPENPMFASSAVYNRTVMTPEQLPEVIDTAIRKAYELKGPAVIVIPKDFGWVEIEDNYVSSAQKYSTPQWQLPANEEDVEKVLDLLEQSSRPIVYFGRGAQGAADELRELAALLKLPMVSSYLAKGILEGDEEFYMLSTGRVATKPGVDVARAADFVLFTGTNFEFPMFSEEATFVDVNLNPSVIGARHQTKLGILADVPTFLRQLLNAAKKRYGKDGANYASARARQQDSDYQAWYAAAVEDKKQWDAWLAKRAERNTNPVGFESVYKVINKMAAKDALFGVDVGNVNIAVARLLHLGGGRRQVTSPLYATMGFGMPAAIAAALEYPDREVWSLSGDGGLAMVVPDLITQAEHKLPIMNLVFTNESLGYIEAEQDDTHQPHSGIKLQNVDFAKVAEGFQVTGFTVHKAEELDSVLQQAQQVIRSGKPVLVDIKITNERLLPVEQFPHRRSGEPDVIADFDKFVEHFEAEALEPFGEILDRHGVTSF</sequence>
<keyword evidence="2 3" id="KW-0786">Thiamine pyrophosphate</keyword>
<dbReference type="EC" id="1.2.3.3" evidence="7"/>
<feature type="domain" description="Thiamine pyrophosphate enzyme TPP-binding" evidence="5">
    <location>
        <begin position="400"/>
        <end position="549"/>
    </location>
</feature>
<evidence type="ECO:0000313" key="8">
    <source>
        <dbReference type="Proteomes" id="UP000442109"/>
    </source>
</evidence>
<dbReference type="InterPro" id="IPR014092">
    <property type="entry name" value="Pyruvate_oxidase"/>
</dbReference>
<dbReference type="OrthoDB" id="9785953at2"/>
<dbReference type="Pfam" id="PF02775">
    <property type="entry name" value="TPP_enzyme_C"/>
    <property type="match status" value="1"/>
</dbReference>
<protein>
    <submittedName>
        <fullName evidence="7">Pyruvate oxidase</fullName>
        <ecNumber evidence="7">1.2.3.3</ecNumber>
    </submittedName>
</protein>
<evidence type="ECO:0000259" key="4">
    <source>
        <dbReference type="Pfam" id="PF00205"/>
    </source>
</evidence>
<dbReference type="Pfam" id="PF02776">
    <property type="entry name" value="TPP_enzyme_N"/>
    <property type="match status" value="1"/>
</dbReference>
<dbReference type="InterPro" id="IPR012000">
    <property type="entry name" value="Thiamin_PyroP_enz_cen_dom"/>
</dbReference>
<evidence type="ECO:0000256" key="1">
    <source>
        <dbReference type="ARBA" id="ARBA00007812"/>
    </source>
</evidence>
<dbReference type="AlphaFoldDB" id="A0A844M0C6"/>
<dbReference type="InterPro" id="IPR029061">
    <property type="entry name" value="THDP-binding"/>
</dbReference>
<dbReference type="GO" id="GO:0019752">
    <property type="term" value="P:carboxylic acid metabolic process"/>
    <property type="evidence" value="ECO:0007669"/>
    <property type="project" value="UniProtKB-ARBA"/>
</dbReference>
<dbReference type="InterPro" id="IPR000399">
    <property type="entry name" value="TPP-bd_CS"/>
</dbReference>
<dbReference type="CDD" id="cd07039">
    <property type="entry name" value="TPP_PYR_POX"/>
    <property type="match status" value="1"/>
</dbReference>
<dbReference type="PANTHER" id="PTHR42981">
    <property type="entry name" value="PYRUVATE DEHYDROGENASE [UBIQUINONE]"/>
    <property type="match status" value="1"/>
</dbReference>
<comment type="caution">
    <text evidence="7">The sequence shown here is derived from an EMBL/GenBank/DDBJ whole genome shotgun (WGS) entry which is preliminary data.</text>
</comment>
<dbReference type="InterPro" id="IPR047210">
    <property type="entry name" value="TPP_PYR_POXB-like"/>
</dbReference>
<name>A0A844M0C6_9GAMM</name>
<evidence type="ECO:0000256" key="3">
    <source>
        <dbReference type="RuleBase" id="RU362132"/>
    </source>
</evidence>